<keyword evidence="3" id="KW-1185">Reference proteome</keyword>
<name>A0AA36G405_9BILA</name>
<dbReference type="EMBL" id="CATQJA010002653">
    <property type="protein sequence ID" value="CAJ0578102.1"/>
    <property type="molecule type" value="Genomic_DNA"/>
</dbReference>
<feature type="region of interest" description="Disordered" evidence="1">
    <location>
        <begin position="27"/>
        <end position="76"/>
    </location>
</feature>
<accession>A0AA36G405</accession>
<dbReference type="PANTHER" id="PTHR31128:SF9">
    <property type="entry name" value="DUF3444 DOMAIN-CONTAINING PROTEIN-RELATED"/>
    <property type="match status" value="1"/>
</dbReference>
<evidence type="ECO:0000256" key="1">
    <source>
        <dbReference type="SAM" id="MobiDB-lite"/>
    </source>
</evidence>
<organism evidence="2 3">
    <name type="scientific">Mesorhabditis spiculigera</name>
    <dbReference type="NCBI Taxonomy" id="96644"/>
    <lineage>
        <taxon>Eukaryota</taxon>
        <taxon>Metazoa</taxon>
        <taxon>Ecdysozoa</taxon>
        <taxon>Nematoda</taxon>
        <taxon>Chromadorea</taxon>
        <taxon>Rhabditida</taxon>
        <taxon>Rhabditina</taxon>
        <taxon>Rhabditomorpha</taxon>
        <taxon>Rhabditoidea</taxon>
        <taxon>Rhabditidae</taxon>
        <taxon>Mesorhabditinae</taxon>
        <taxon>Mesorhabditis</taxon>
    </lineage>
</organism>
<dbReference type="AlphaFoldDB" id="A0AA36G405"/>
<reference evidence="2" key="1">
    <citation type="submission" date="2023-06" db="EMBL/GenBank/DDBJ databases">
        <authorList>
            <person name="Delattre M."/>
        </authorList>
    </citation>
    <scope>NUCLEOTIDE SEQUENCE</scope>
    <source>
        <strain evidence="2">AF72</strain>
    </source>
</reference>
<sequence length="230" mass="25479">MPPHEEPHVEIGRFACCVHGKLCCRGRKSKADTPGSRSSSCRSRSAVSPAASRPAPPATYTKYQMDQPPEPTTKKLSQGAYVGIMDPVTAETYIARPTSFVLYHLLTKTTSESQQAIEESNRNYTMTGLYSPENIDGSLPLHIAYRRMSGTAIHFPIVESEEVTGRPTYSIGCAPNSNRFFTIHRLVHFYKTFTCGNRFDSDHGLSGEVFPMEFDTRSGPPSPSPSCYRC</sequence>
<dbReference type="PANTHER" id="PTHR31128">
    <property type="entry name" value="PROTEIN CBR-CLEC-135-RELATED"/>
    <property type="match status" value="1"/>
</dbReference>
<gene>
    <name evidence="2" type="ORF">MSPICULIGERA_LOCUS16365</name>
</gene>
<comment type="caution">
    <text evidence="2">The sequence shown here is derived from an EMBL/GenBank/DDBJ whole genome shotgun (WGS) entry which is preliminary data.</text>
</comment>
<feature type="compositionally biased region" description="Low complexity" evidence="1">
    <location>
        <begin position="36"/>
        <end position="53"/>
    </location>
</feature>
<protein>
    <submittedName>
        <fullName evidence="2">Uncharacterized protein</fullName>
    </submittedName>
</protein>
<evidence type="ECO:0000313" key="3">
    <source>
        <dbReference type="Proteomes" id="UP001177023"/>
    </source>
</evidence>
<feature type="non-terminal residue" evidence="2">
    <location>
        <position position="1"/>
    </location>
</feature>
<dbReference type="Proteomes" id="UP001177023">
    <property type="component" value="Unassembled WGS sequence"/>
</dbReference>
<evidence type="ECO:0000313" key="2">
    <source>
        <dbReference type="EMBL" id="CAJ0578102.1"/>
    </source>
</evidence>
<proteinExistence type="predicted"/>